<dbReference type="NCBIfam" id="NF041061">
    <property type="entry name" value="DpdD"/>
    <property type="match status" value="1"/>
</dbReference>
<dbReference type="InterPro" id="IPR049807">
    <property type="entry name" value="DpdD-like"/>
</dbReference>
<feature type="compositionally biased region" description="Polar residues" evidence="1">
    <location>
        <begin position="285"/>
        <end position="296"/>
    </location>
</feature>
<sequence length="618" mass="66194">MRGLLGAAVAQNWCDFDGRLAKLKPSDPIDAAVRGRFGANTTYVLRPPDTFAQQGMFAALSQFVSSLEQRPTRANRIARPVGRLLRDFEVSLAAGQAATSLDLLEEIERTGGISHENIAFLRFRRLSQLGEDRQILDDHALRTLVATEPPRLVREAVLAAWYRVNARDGNDPIELIQQLRDFRVDIALLVDNLSAATVSADVWGTVALVALARGDISLARDLLGNDSVNGGELRKLVRSLAGGAQPLHPSDAEAAGATVERVSAEQTDDTTEPAVSDHSGETGDDTNPSSTPQRTAKGTEAGDRDWPMDSWTAWLKSLNSDDPAPPLDTDLAGMWPAPGESDAELSSAIDNLPDAATVRIFAGLAAFIDCDDYAKPAWRTAAVLIRRHLYSDSLTPSDLGAISALLAIFLRGGPDVGAYRELLGDLVDDDIRGRWAAVSTASAAMDIADLVVTSPTADRATQQGFVATALETLHAQRHRLTESLRVIGDLATSDSVLTWDWSVTQSGEADALVDSENYPSSILLYSLEEAVLARAKAAVERIYPGIQVVLSSTKVGSVGLREHARRAGLIVLATRRAAHAATGFIQTHAGDARIEYADGCGSASMLRAVEQGLRLTAE</sequence>
<name>A0A4Y9QVA8_9MICO</name>
<protein>
    <submittedName>
        <fullName evidence="2">Uncharacterized protein</fullName>
    </submittedName>
</protein>
<evidence type="ECO:0000256" key="1">
    <source>
        <dbReference type="SAM" id="MobiDB-lite"/>
    </source>
</evidence>
<gene>
    <name evidence="2" type="ORF">E4M00_15260</name>
</gene>
<evidence type="ECO:0000313" key="2">
    <source>
        <dbReference type="EMBL" id="TFV95402.1"/>
    </source>
</evidence>
<accession>A0A4Y9QVA8</accession>
<comment type="caution">
    <text evidence="2">The sequence shown here is derived from an EMBL/GenBank/DDBJ whole genome shotgun (WGS) entry which is preliminary data.</text>
</comment>
<dbReference type="Proteomes" id="UP000298127">
    <property type="component" value="Unassembled WGS sequence"/>
</dbReference>
<proteinExistence type="predicted"/>
<keyword evidence="3" id="KW-1185">Reference proteome</keyword>
<reference evidence="2 3" key="1">
    <citation type="journal article" date="2018" name="J. Microbiol.">
        <title>Leifsonia flava sp. nov., a novel actinobacterium isolated from the rhizosphere of Aquilegia viridiflora.</title>
        <authorList>
            <person name="Cai Y."/>
            <person name="Tao W.Z."/>
            <person name="Ma Y.J."/>
            <person name="Cheng J."/>
            <person name="Zhang M.Y."/>
            <person name="Zhang Y.X."/>
        </authorList>
    </citation>
    <scope>NUCLEOTIDE SEQUENCE [LARGE SCALE GENOMIC DNA]</scope>
    <source>
        <strain evidence="2 3">SYP-B2174</strain>
    </source>
</reference>
<organism evidence="2 3">
    <name type="scientific">Orlajensenia leifsoniae</name>
    <dbReference type="NCBI Taxonomy" id="2561933"/>
    <lineage>
        <taxon>Bacteria</taxon>
        <taxon>Bacillati</taxon>
        <taxon>Actinomycetota</taxon>
        <taxon>Actinomycetes</taxon>
        <taxon>Micrococcales</taxon>
        <taxon>Microbacteriaceae</taxon>
        <taxon>Orlajensenia</taxon>
    </lineage>
</organism>
<feature type="region of interest" description="Disordered" evidence="1">
    <location>
        <begin position="244"/>
        <end position="307"/>
    </location>
</feature>
<dbReference type="AlphaFoldDB" id="A0A4Y9QVA8"/>
<dbReference type="EMBL" id="SPQZ01000006">
    <property type="protein sequence ID" value="TFV95402.1"/>
    <property type="molecule type" value="Genomic_DNA"/>
</dbReference>
<evidence type="ECO:0000313" key="3">
    <source>
        <dbReference type="Proteomes" id="UP000298127"/>
    </source>
</evidence>